<dbReference type="InterPro" id="IPR006379">
    <property type="entry name" value="HAD-SF_hydro_IIB"/>
</dbReference>
<dbReference type="SUPFAM" id="SSF56784">
    <property type="entry name" value="HAD-like"/>
    <property type="match status" value="1"/>
</dbReference>
<dbReference type="Proteomes" id="UP001431221">
    <property type="component" value="Unassembled WGS sequence"/>
</dbReference>
<dbReference type="PANTHER" id="PTHR46521">
    <property type="entry name" value="SUCROSE-PHOSPHATASE 2-RELATED"/>
    <property type="match status" value="1"/>
</dbReference>
<dbReference type="Gene3D" id="3.90.1070.10">
    <property type="match status" value="1"/>
</dbReference>
<dbReference type="InterPro" id="IPR051518">
    <property type="entry name" value="Sucrose_Phosphatase"/>
</dbReference>
<accession>A0ABT0GQE6</accession>
<dbReference type="SFLD" id="SFLDS00003">
    <property type="entry name" value="Haloacid_Dehalogenase"/>
    <property type="match status" value="1"/>
</dbReference>
<protein>
    <submittedName>
        <fullName evidence="3">HAD family hydrolase</fullName>
    </submittedName>
</protein>
<dbReference type="EMBL" id="JALNMJ010000003">
    <property type="protein sequence ID" value="MCK7611628.1"/>
    <property type="molecule type" value="Genomic_DNA"/>
</dbReference>
<dbReference type="Pfam" id="PF05116">
    <property type="entry name" value="S6PP"/>
    <property type="match status" value="1"/>
</dbReference>
<evidence type="ECO:0000313" key="3">
    <source>
        <dbReference type="EMBL" id="MCK7611628.1"/>
    </source>
</evidence>
<keyword evidence="1 3" id="KW-0378">Hydrolase</keyword>
<dbReference type="Gene3D" id="3.40.50.1000">
    <property type="entry name" value="HAD superfamily/HAD-like"/>
    <property type="match status" value="1"/>
</dbReference>
<comment type="caution">
    <text evidence="3">The sequence shown here is derived from an EMBL/GenBank/DDBJ whole genome shotgun (WGS) entry which is preliminary data.</text>
</comment>
<dbReference type="InterPro" id="IPR006380">
    <property type="entry name" value="SPP-like_dom"/>
</dbReference>
<dbReference type="RefSeq" id="WP_248151898.1">
    <property type="nucleotide sequence ID" value="NZ_JALNMJ010000003.1"/>
</dbReference>
<feature type="domain" description="Sucrose phosphatase-like" evidence="2">
    <location>
        <begin position="11"/>
        <end position="241"/>
    </location>
</feature>
<proteinExistence type="predicted"/>
<dbReference type="PANTHER" id="PTHR46521:SF4">
    <property type="entry name" value="SUCROSE-PHOSPHATASE 2-RELATED"/>
    <property type="match status" value="1"/>
</dbReference>
<organism evidence="3 4">
    <name type="scientific">Roseibium sediminicola</name>
    <dbReference type="NCBI Taxonomy" id="2933272"/>
    <lineage>
        <taxon>Bacteria</taxon>
        <taxon>Pseudomonadati</taxon>
        <taxon>Pseudomonadota</taxon>
        <taxon>Alphaproteobacteria</taxon>
        <taxon>Hyphomicrobiales</taxon>
        <taxon>Stappiaceae</taxon>
        <taxon>Roseibium</taxon>
    </lineage>
</organism>
<dbReference type="SFLD" id="SFLDG01140">
    <property type="entry name" value="C2.B:_Phosphomannomutase_and_P"/>
    <property type="match status" value="1"/>
</dbReference>
<keyword evidence="4" id="KW-1185">Reference proteome</keyword>
<dbReference type="GO" id="GO:0016787">
    <property type="term" value="F:hydrolase activity"/>
    <property type="evidence" value="ECO:0007669"/>
    <property type="project" value="UniProtKB-KW"/>
</dbReference>
<dbReference type="SFLD" id="SFLDG01141">
    <property type="entry name" value="C2.B.1:_Sucrose_Phosphatase_Li"/>
    <property type="match status" value="1"/>
</dbReference>
<dbReference type="InterPro" id="IPR036412">
    <property type="entry name" value="HAD-like_sf"/>
</dbReference>
<dbReference type="NCBIfam" id="TIGR01484">
    <property type="entry name" value="HAD-SF-IIB"/>
    <property type="match status" value="1"/>
</dbReference>
<dbReference type="InterPro" id="IPR023214">
    <property type="entry name" value="HAD_sf"/>
</dbReference>
<evidence type="ECO:0000259" key="2">
    <source>
        <dbReference type="Pfam" id="PF05116"/>
    </source>
</evidence>
<evidence type="ECO:0000256" key="1">
    <source>
        <dbReference type="ARBA" id="ARBA00022801"/>
    </source>
</evidence>
<sequence>MTGRENSSEPWLLVSDIDDTLTGNREDLGHLWQRLREAKDQVRIALNSSRPAASVDKTLEDYFPEGFEPVAIVTGLGTEIRLGRSYLGSWQRQFVDWPDREVRRLVTSMGYSAHDDIFQTEGKASFAVPGQGDADRILERLRREGFAFKSIYSGASDLDILAPQAGKDAAMRHLAAHLGLPMERTVAAGDSGNDLALFEAAGRAIAVGNARAELLNTMPRSKTYHARASHAAGVLEGLIEFGLLPHAAA</sequence>
<name>A0ABT0GQE6_9HYPH</name>
<evidence type="ECO:0000313" key="4">
    <source>
        <dbReference type="Proteomes" id="UP001431221"/>
    </source>
</evidence>
<gene>
    <name evidence="3" type="ORF">M0H32_05610</name>
</gene>
<reference evidence="3" key="1">
    <citation type="submission" date="2022-04" db="EMBL/GenBank/DDBJ databases">
        <title>Roseibium sp. CAU 1639 isolated from mud.</title>
        <authorList>
            <person name="Kim W."/>
        </authorList>
    </citation>
    <scope>NUCLEOTIDE SEQUENCE</scope>
    <source>
        <strain evidence="3">CAU 1639</strain>
    </source>
</reference>